<feature type="non-terminal residue" evidence="6">
    <location>
        <position position="1"/>
    </location>
</feature>
<name>A0AAW0XKQ8_CHEQU</name>
<dbReference type="PANTHER" id="PTHR21250">
    <property type="entry name" value="PRE-RRNA-PROCESSING PROTEIN TSR2 HOMOLOG"/>
    <property type="match status" value="1"/>
</dbReference>
<accession>A0AAW0XKQ8</accession>
<dbReference type="Pfam" id="PF10273">
    <property type="entry name" value="WGG"/>
    <property type="match status" value="1"/>
</dbReference>
<organism evidence="6 7">
    <name type="scientific">Cherax quadricarinatus</name>
    <name type="common">Australian red claw crayfish</name>
    <dbReference type="NCBI Taxonomy" id="27406"/>
    <lineage>
        <taxon>Eukaryota</taxon>
        <taxon>Metazoa</taxon>
        <taxon>Ecdysozoa</taxon>
        <taxon>Arthropoda</taxon>
        <taxon>Crustacea</taxon>
        <taxon>Multicrustacea</taxon>
        <taxon>Malacostraca</taxon>
        <taxon>Eumalacostraca</taxon>
        <taxon>Eucarida</taxon>
        <taxon>Decapoda</taxon>
        <taxon>Pleocyemata</taxon>
        <taxon>Astacidea</taxon>
        <taxon>Parastacoidea</taxon>
        <taxon>Parastacidae</taxon>
        <taxon>Cherax</taxon>
    </lineage>
</organism>
<sequence>AALTNPQQQEATLQIETFKQAARNLKNVTMNPTFKKAVRVALGSWNPLQFAVQQQAGGKQSAEIAEWMIGIIEQYFCENEDLEPEDVADYLATIMDQELNILVEDDSDMEIGSCLCHLYQLCVAGKDAQVMDELSLMPKCDLSLCRVQEQPEGGESEDNAPQLVAAHLSGMQLHDTSNAADNSCTSEPLRELTELEQQQLHDEEDGWTVIRRGNKKR</sequence>
<dbReference type="AlphaFoldDB" id="A0AAW0XKQ8"/>
<evidence type="ECO:0000256" key="3">
    <source>
        <dbReference type="ARBA" id="ARBA00017551"/>
    </source>
</evidence>
<feature type="region of interest" description="Disordered" evidence="5">
    <location>
        <begin position="197"/>
        <end position="217"/>
    </location>
</feature>
<protein>
    <recommendedName>
        <fullName evidence="3">Pre-rRNA-processing protein TSR2 homolog</fullName>
    </recommendedName>
</protein>
<dbReference type="EMBL" id="JARKIK010000039">
    <property type="protein sequence ID" value="KAK8738584.1"/>
    <property type="molecule type" value="Genomic_DNA"/>
</dbReference>
<dbReference type="GO" id="GO:0006364">
    <property type="term" value="P:rRNA processing"/>
    <property type="evidence" value="ECO:0007669"/>
    <property type="project" value="UniProtKB-KW"/>
</dbReference>
<evidence type="ECO:0000256" key="1">
    <source>
        <dbReference type="ARBA" id="ARBA00002210"/>
    </source>
</evidence>
<proteinExistence type="inferred from homology"/>
<evidence type="ECO:0000313" key="7">
    <source>
        <dbReference type="Proteomes" id="UP001445076"/>
    </source>
</evidence>
<gene>
    <name evidence="6" type="ORF">OTU49_003950</name>
</gene>
<keyword evidence="7" id="KW-1185">Reference proteome</keyword>
<reference evidence="6 7" key="1">
    <citation type="journal article" date="2024" name="BMC Genomics">
        <title>Genome assembly of redclaw crayfish (Cherax quadricarinatus) provides insights into its immune adaptation and hypoxia tolerance.</title>
        <authorList>
            <person name="Liu Z."/>
            <person name="Zheng J."/>
            <person name="Li H."/>
            <person name="Fang K."/>
            <person name="Wang S."/>
            <person name="He J."/>
            <person name="Zhou D."/>
            <person name="Weng S."/>
            <person name="Chi M."/>
            <person name="Gu Z."/>
            <person name="He J."/>
            <person name="Li F."/>
            <person name="Wang M."/>
        </authorList>
    </citation>
    <scope>NUCLEOTIDE SEQUENCE [LARGE SCALE GENOMIC DNA]</scope>
    <source>
        <strain evidence="6">ZL_2023a</strain>
    </source>
</reference>
<evidence type="ECO:0000256" key="5">
    <source>
        <dbReference type="SAM" id="MobiDB-lite"/>
    </source>
</evidence>
<comment type="similarity">
    <text evidence="2">Belongs to the TSR2 family.</text>
</comment>
<comment type="caution">
    <text evidence="6">The sequence shown here is derived from an EMBL/GenBank/DDBJ whole genome shotgun (WGS) entry which is preliminary data.</text>
</comment>
<dbReference type="Proteomes" id="UP001445076">
    <property type="component" value="Unassembled WGS sequence"/>
</dbReference>
<evidence type="ECO:0000313" key="6">
    <source>
        <dbReference type="EMBL" id="KAK8738584.1"/>
    </source>
</evidence>
<keyword evidence="4" id="KW-0698">rRNA processing</keyword>
<comment type="function">
    <text evidence="1">May be involved in 20S pre-rRNA processing.</text>
</comment>
<dbReference type="InterPro" id="IPR019398">
    <property type="entry name" value="Pre-rRNA_process_TSR2"/>
</dbReference>
<evidence type="ECO:0000256" key="4">
    <source>
        <dbReference type="ARBA" id="ARBA00022552"/>
    </source>
</evidence>
<evidence type="ECO:0000256" key="2">
    <source>
        <dbReference type="ARBA" id="ARBA00006524"/>
    </source>
</evidence>